<gene>
    <name evidence="2" type="ORF">ACAOBT_LOCUS1855</name>
</gene>
<evidence type="ECO:0000313" key="2">
    <source>
        <dbReference type="EMBL" id="CAH1957024.1"/>
    </source>
</evidence>
<organism evidence="2 3">
    <name type="scientific">Acanthoscelides obtectus</name>
    <name type="common">Bean weevil</name>
    <name type="synonym">Bruchus obtectus</name>
    <dbReference type="NCBI Taxonomy" id="200917"/>
    <lineage>
        <taxon>Eukaryota</taxon>
        <taxon>Metazoa</taxon>
        <taxon>Ecdysozoa</taxon>
        <taxon>Arthropoda</taxon>
        <taxon>Hexapoda</taxon>
        <taxon>Insecta</taxon>
        <taxon>Pterygota</taxon>
        <taxon>Neoptera</taxon>
        <taxon>Endopterygota</taxon>
        <taxon>Coleoptera</taxon>
        <taxon>Polyphaga</taxon>
        <taxon>Cucujiformia</taxon>
        <taxon>Chrysomeloidea</taxon>
        <taxon>Chrysomelidae</taxon>
        <taxon>Bruchinae</taxon>
        <taxon>Bruchini</taxon>
        <taxon>Acanthoscelides</taxon>
    </lineage>
</organism>
<feature type="compositionally biased region" description="Basic and acidic residues" evidence="1">
    <location>
        <begin position="84"/>
        <end position="100"/>
    </location>
</feature>
<dbReference type="GO" id="GO:0106005">
    <property type="term" value="P:RNA 5'-cap (guanine-N7)-methylation"/>
    <property type="evidence" value="ECO:0007669"/>
    <property type="project" value="InterPro"/>
</dbReference>
<protein>
    <submittedName>
        <fullName evidence="2">Uncharacterized protein</fullName>
    </submittedName>
</protein>
<reference evidence="2" key="1">
    <citation type="submission" date="2022-03" db="EMBL/GenBank/DDBJ databases">
        <authorList>
            <person name="Sayadi A."/>
        </authorList>
    </citation>
    <scope>NUCLEOTIDE SEQUENCE</scope>
</reference>
<sequence length="100" mass="12263">MSSEAESLTKEQKQFLDECKLEFSDRFTSSDLAYMKIYESGIPTPPVFYPWNNRRFNNRERPGSSRNDQYRNRHSPNQQSYYRGTERDRRQNDRYYRPYN</sequence>
<name>A0A9P0JLZ6_ACAOB</name>
<dbReference type="OrthoDB" id="10249920at2759"/>
<comment type="caution">
    <text evidence="2">The sequence shown here is derived from an EMBL/GenBank/DDBJ whole genome shotgun (WGS) entry which is preliminary data.</text>
</comment>
<dbReference type="GO" id="GO:0003723">
    <property type="term" value="F:RNA binding"/>
    <property type="evidence" value="ECO:0007669"/>
    <property type="project" value="InterPro"/>
</dbReference>
<evidence type="ECO:0000256" key="1">
    <source>
        <dbReference type="SAM" id="MobiDB-lite"/>
    </source>
</evidence>
<dbReference type="Pfam" id="PF15320">
    <property type="entry name" value="RAM"/>
    <property type="match status" value="1"/>
</dbReference>
<feature type="compositionally biased region" description="Basic and acidic residues" evidence="1">
    <location>
        <begin position="57"/>
        <end position="71"/>
    </location>
</feature>
<dbReference type="EMBL" id="CAKOFQ010006668">
    <property type="protein sequence ID" value="CAH1957024.1"/>
    <property type="molecule type" value="Genomic_DNA"/>
</dbReference>
<dbReference type="GO" id="GO:0031533">
    <property type="term" value="C:mRNA capping enzyme complex"/>
    <property type="evidence" value="ECO:0007669"/>
    <property type="project" value="InterPro"/>
</dbReference>
<proteinExistence type="predicted"/>
<dbReference type="Proteomes" id="UP001152888">
    <property type="component" value="Unassembled WGS sequence"/>
</dbReference>
<accession>A0A9P0JLZ6</accession>
<dbReference type="AlphaFoldDB" id="A0A9P0JLZ6"/>
<feature type="region of interest" description="Disordered" evidence="1">
    <location>
        <begin position="41"/>
        <end position="100"/>
    </location>
</feature>
<dbReference type="InterPro" id="IPR028271">
    <property type="entry name" value="RAMAC"/>
</dbReference>
<keyword evidence="3" id="KW-1185">Reference proteome</keyword>
<evidence type="ECO:0000313" key="3">
    <source>
        <dbReference type="Proteomes" id="UP001152888"/>
    </source>
</evidence>